<dbReference type="VEuPathDB" id="AmoebaDB:EHI_049360"/>
<feature type="chain" id="PRO_5023869590" evidence="2">
    <location>
        <begin position="17"/>
        <end position="125"/>
    </location>
</feature>
<accession>A0A5K1UD67</accession>
<reference evidence="3 4" key="1">
    <citation type="submission" date="2016-05" db="EMBL/GenBank/DDBJ databases">
        <title>First whole genome sequencing of Entamoeba histolytica HM1:IMSS-clone-6.</title>
        <authorList>
            <person name="Mukherjee Avik.K."/>
            <person name="Izumyama S."/>
            <person name="Nakada-Tsukui K."/>
            <person name="Nozaki T."/>
        </authorList>
    </citation>
    <scope>NUCLEOTIDE SEQUENCE [LARGE SCALE GENOMIC DNA]</scope>
    <source>
        <strain evidence="3 4">HM1:IMSS clone 6</strain>
    </source>
</reference>
<dbReference type="AlphaFoldDB" id="A0A5K1UD67"/>
<keyword evidence="2" id="KW-0732">Signal</keyword>
<protein>
    <submittedName>
        <fullName evidence="3">Uncharacterized protein</fullName>
    </submittedName>
</protein>
<gene>
    <name evidence="3" type="ORF">CL6EHI_049360</name>
</gene>
<dbReference type="EMBL" id="BDEQ01000001">
    <property type="protein sequence ID" value="GAT92222.1"/>
    <property type="molecule type" value="Genomic_DNA"/>
</dbReference>
<evidence type="ECO:0000256" key="1">
    <source>
        <dbReference type="SAM" id="Phobius"/>
    </source>
</evidence>
<feature type="transmembrane region" description="Helical" evidence="1">
    <location>
        <begin position="40"/>
        <end position="65"/>
    </location>
</feature>
<dbReference type="VEuPathDB" id="AmoebaDB:EHI8A_041280"/>
<feature type="signal peptide" evidence="2">
    <location>
        <begin position="1"/>
        <end position="16"/>
    </location>
</feature>
<dbReference type="VEuPathDB" id="AmoebaDB:KM1_016270"/>
<keyword evidence="1" id="KW-1133">Transmembrane helix</keyword>
<evidence type="ECO:0000256" key="2">
    <source>
        <dbReference type="SAM" id="SignalP"/>
    </source>
</evidence>
<evidence type="ECO:0000313" key="4">
    <source>
        <dbReference type="Proteomes" id="UP000078387"/>
    </source>
</evidence>
<name>A0A5K1UD67_ENTHI</name>
<dbReference type="VEuPathDB" id="AmoebaDB:EHI7A_042700"/>
<feature type="transmembrane region" description="Helical" evidence="1">
    <location>
        <begin position="105"/>
        <end position="123"/>
    </location>
</feature>
<organism evidence="3 4">
    <name type="scientific">Entamoeba histolytica</name>
    <dbReference type="NCBI Taxonomy" id="5759"/>
    <lineage>
        <taxon>Eukaryota</taxon>
        <taxon>Amoebozoa</taxon>
        <taxon>Evosea</taxon>
        <taxon>Archamoebae</taxon>
        <taxon>Mastigamoebida</taxon>
        <taxon>Entamoebidae</taxon>
        <taxon>Entamoeba</taxon>
    </lineage>
</organism>
<dbReference type="Proteomes" id="UP000078387">
    <property type="component" value="Unassembled WGS sequence"/>
</dbReference>
<keyword evidence="1" id="KW-0812">Transmembrane</keyword>
<comment type="caution">
    <text evidence="3">The sequence shown here is derived from an EMBL/GenBank/DDBJ whole genome shotgun (WGS) entry which is preliminary data.</text>
</comment>
<dbReference type="VEuPathDB" id="AmoebaDB:EHI5A_074660"/>
<sequence length="125" mass="14182">MNCIFFIFILLNFVSAEESFFGPHQLREHTYSYEPIFENTFISFNYALVVFILPLVILFISLLFFCNVNGLFSGKGILSLLFIGSAIGFVGFVVYSWIYLSFFEMLAFGVVIVPVVLLLAYLVSA</sequence>
<keyword evidence="1" id="KW-0472">Membrane</keyword>
<evidence type="ECO:0000313" key="3">
    <source>
        <dbReference type="EMBL" id="GAT92222.1"/>
    </source>
</evidence>
<proteinExistence type="predicted"/>
<feature type="transmembrane region" description="Helical" evidence="1">
    <location>
        <begin position="77"/>
        <end position="99"/>
    </location>
</feature>